<feature type="signal peptide" evidence="11">
    <location>
        <begin position="1"/>
        <end position="26"/>
    </location>
</feature>
<accession>A0ABQ3MXK1</accession>
<dbReference type="Pfam" id="PF02872">
    <property type="entry name" value="5_nucleotid_C"/>
    <property type="match status" value="1"/>
</dbReference>
<gene>
    <name evidence="14" type="primary">ushA</name>
    <name evidence="14" type="ORF">AM1BK_09520</name>
</gene>
<comment type="catalytic activity">
    <reaction evidence="2">
        <text>a nucleoside 2',3'-cyclic phosphate + H2O = a nucleoside 3'-phosphate + H(+)</text>
        <dbReference type="Rhea" id="RHEA:19621"/>
        <dbReference type="ChEBI" id="CHEBI:15377"/>
        <dbReference type="ChEBI" id="CHEBI:15378"/>
        <dbReference type="ChEBI" id="CHEBI:66949"/>
        <dbReference type="ChEBI" id="CHEBI:66954"/>
        <dbReference type="EC" id="3.1.4.16"/>
    </reaction>
</comment>
<dbReference type="InterPro" id="IPR041827">
    <property type="entry name" value="CpdB_N"/>
</dbReference>
<evidence type="ECO:0000259" key="12">
    <source>
        <dbReference type="Pfam" id="PF00149"/>
    </source>
</evidence>
<dbReference type="InterPro" id="IPR006146">
    <property type="entry name" value="5'-Nucleotdase_CS"/>
</dbReference>
<evidence type="ECO:0000256" key="8">
    <source>
        <dbReference type="ARBA" id="ARBA00022741"/>
    </source>
</evidence>
<dbReference type="EMBL" id="BNDS01000003">
    <property type="protein sequence ID" value="GHH97409.1"/>
    <property type="molecule type" value="Genomic_DNA"/>
</dbReference>
<keyword evidence="15" id="KW-1185">Reference proteome</keyword>
<sequence length="665" mass="73491">MVKKLLALIVIFVIAAGSLSFSPAWAAKKGPTVVSNKSKGGESTVQLRLLETTDIHVFLANYDYYQTKEDNKVGLVKTATLIKQARDEVKNSMLFDNGDQIQGNPMGDYVAKVKGLKEGEVHPVYRAFNQLGYDAITLGNHEFNYGLDFLNNALRGIKMPVVSANLYDANVSDGKNKPYFQPYVMLKKKVVDEKGKKHTIKVGVIGFLPPQIMEWDKANLEGKVMVKSIVESAREWIPVMKKNGADVIVALAHTGISAAPYKPGMENATYYLTEIEGIDAILTGHQHNLFPGSDYDYLPNTNMEKGTINGKPVVMPGSFGSHLGVIDLKLQKKKGKWQVVDGHSSLRPIADEKGNALVETDKVLMNAILPEHEATIEYVNRPVGETLAPIFSYFALVKDDPSVQILNNAQMDYLAETLRDSTYRKYAGIPVLSAAAPFKAGGRGGPNYYTDIPAGTLAIKNVADLYVYPNTLQAVLVNGEQLKEWLEMSAGQFNQIDPSKTGDPQQLINPDFRSYNFDVIDGIEYQFDVTKPAKYDAIGNVVNAGTSRIINLRYQGKPIMAEQKFIVATNNYRASSTTFPGVKEGESIVKSPDENRQILMNYIQKNITINPSADQNWSIAKFKGSTITVFDSSPKAKNYINLYKDIRYLGPSNSGFALYSIDLTE</sequence>
<keyword evidence="6" id="KW-0479">Metal-binding</keyword>
<protein>
    <submittedName>
        <fullName evidence="14">2',3'-cyclic-nucleotide 2'-phosphodiesterase</fullName>
    </submittedName>
</protein>
<keyword evidence="7 11" id="KW-0732">Signal</keyword>
<evidence type="ECO:0000256" key="2">
    <source>
        <dbReference type="ARBA" id="ARBA00001730"/>
    </source>
</evidence>
<dbReference type="NCBIfam" id="NF006938">
    <property type="entry name" value="PRK09420.1"/>
    <property type="match status" value="1"/>
</dbReference>
<dbReference type="Proteomes" id="UP000637074">
    <property type="component" value="Unassembled WGS sequence"/>
</dbReference>
<evidence type="ECO:0000256" key="3">
    <source>
        <dbReference type="ARBA" id="ARBA00001968"/>
    </source>
</evidence>
<organism evidence="14 15">
    <name type="scientific">Neobacillus kokaensis</name>
    <dbReference type="NCBI Taxonomy" id="2759023"/>
    <lineage>
        <taxon>Bacteria</taxon>
        <taxon>Bacillati</taxon>
        <taxon>Bacillota</taxon>
        <taxon>Bacilli</taxon>
        <taxon>Bacillales</taxon>
        <taxon>Bacillaceae</taxon>
        <taxon>Neobacillus</taxon>
    </lineage>
</organism>
<keyword evidence="9 11" id="KW-0378">Hydrolase</keyword>
<comment type="catalytic activity">
    <reaction evidence="1">
        <text>a ribonucleoside 3'-phosphate + H2O = a ribonucleoside + phosphate</text>
        <dbReference type="Rhea" id="RHEA:10144"/>
        <dbReference type="ChEBI" id="CHEBI:13197"/>
        <dbReference type="ChEBI" id="CHEBI:15377"/>
        <dbReference type="ChEBI" id="CHEBI:18254"/>
        <dbReference type="ChEBI" id="CHEBI:43474"/>
        <dbReference type="EC" id="3.1.3.6"/>
    </reaction>
</comment>
<dbReference type="PRINTS" id="PR01607">
    <property type="entry name" value="APYRASEFAMLY"/>
</dbReference>
<evidence type="ECO:0000313" key="14">
    <source>
        <dbReference type="EMBL" id="GHH97409.1"/>
    </source>
</evidence>
<dbReference type="InterPro" id="IPR036907">
    <property type="entry name" value="5'-Nucleotdase_C_sf"/>
</dbReference>
<comment type="similarity">
    <text evidence="5 11">Belongs to the 5'-nucleotidase family.</text>
</comment>
<keyword evidence="8 11" id="KW-0547">Nucleotide-binding</keyword>
<dbReference type="Gene3D" id="3.90.780.10">
    <property type="entry name" value="5'-Nucleotidase, C-terminal domain"/>
    <property type="match status" value="1"/>
</dbReference>
<reference evidence="14 15" key="1">
    <citation type="journal article" date="2022" name="Int. J. Syst. Evol. Microbiol.">
        <title>Neobacillus kokaensis sp. nov., isolated from soil.</title>
        <authorList>
            <person name="Yuki K."/>
            <person name="Matsubara H."/>
            <person name="Yamaguchi S."/>
        </authorList>
    </citation>
    <scope>NUCLEOTIDE SEQUENCE [LARGE SCALE GENOMIC DNA]</scope>
    <source>
        <strain evidence="14 15">LOB 377</strain>
    </source>
</reference>
<keyword evidence="10" id="KW-0511">Multifunctional enzyme</keyword>
<evidence type="ECO:0000313" key="15">
    <source>
        <dbReference type="Proteomes" id="UP000637074"/>
    </source>
</evidence>
<comment type="cofactor">
    <cofactor evidence="3">
        <name>a divalent metal cation</name>
        <dbReference type="ChEBI" id="CHEBI:60240"/>
    </cofactor>
</comment>
<name>A0ABQ3MXK1_9BACI</name>
<dbReference type="PANTHER" id="PTHR11575:SF6">
    <property type="entry name" value="2',3'-CYCLIC-NUCLEOTIDE 2'-PHOSPHODIESTERASE_3'-NUCLEOTIDASE"/>
    <property type="match status" value="1"/>
</dbReference>
<comment type="subcellular location">
    <subcellularLocation>
        <location evidence="4">Cell envelope</location>
    </subcellularLocation>
</comment>
<evidence type="ECO:0000256" key="7">
    <source>
        <dbReference type="ARBA" id="ARBA00022729"/>
    </source>
</evidence>
<dbReference type="PANTHER" id="PTHR11575">
    <property type="entry name" value="5'-NUCLEOTIDASE-RELATED"/>
    <property type="match status" value="1"/>
</dbReference>
<dbReference type="Gene3D" id="3.60.21.10">
    <property type="match status" value="1"/>
</dbReference>
<evidence type="ECO:0000259" key="13">
    <source>
        <dbReference type="Pfam" id="PF02872"/>
    </source>
</evidence>
<dbReference type="InterPro" id="IPR004843">
    <property type="entry name" value="Calcineurin-like_PHP"/>
</dbReference>
<dbReference type="PROSITE" id="PS00786">
    <property type="entry name" value="5_NUCLEOTIDASE_2"/>
    <property type="match status" value="1"/>
</dbReference>
<evidence type="ECO:0000256" key="1">
    <source>
        <dbReference type="ARBA" id="ARBA00000527"/>
    </source>
</evidence>
<feature type="chain" id="PRO_5044999241" evidence="11">
    <location>
        <begin position="27"/>
        <end position="665"/>
    </location>
</feature>
<dbReference type="InterPro" id="IPR029052">
    <property type="entry name" value="Metallo-depent_PP-like"/>
</dbReference>
<evidence type="ECO:0000256" key="10">
    <source>
        <dbReference type="ARBA" id="ARBA00023268"/>
    </source>
</evidence>
<dbReference type="Pfam" id="PF00149">
    <property type="entry name" value="Metallophos"/>
    <property type="match status" value="1"/>
</dbReference>
<evidence type="ECO:0000256" key="5">
    <source>
        <dbReference type="ARBA" id="ARBA00006654"/>
    </source>
</evidence>
<proteinExistence type="inferred from homology"/>
<dbReference type="SUPFAM" id="SSF56300">
    <property type="entry name" value="Metallo-dependent phosphatases"/>
    <property type="match status" value="1"/>
</dbReference>
<feature type="domain" description="5'-Nucleotidase C-terminal" evidence="13">
    <location>
        <begin position="449"/>
        <end position="576"/>
    </location>
</feature>
<evidence type="ECO:0000256" key="4">
    <source>
        <dbReference type="ARBA" id="ARBA00004196"/>
    </source>
</evidence>
<dbReference type="InterPro" id="IPR006179">
    <property type="entry name" value="5_nucleotidase/apyrase"/>
</dbReference>
<dbReference type="InterPro" id="IPR008334">
    <property type="entry name" value="5'-Nucleotdase_C"/>
</dbReference>
<dbReference type="CDD" id="cd07410">
    <property type="entry name" value="MPP_CpdB_N"/>
    <property type="match status" value="1"/>
</dbReference>
<dbReference type="SUPFAM" id="SSF55816">
    <property type="entry name" value="5'-nucleotidase (syn. UDP-sugar hydrolase), C-terminal domain"/>
    <property type="match status" value="1"/>
</dbReference>
<evidence type="ECO:0000256" key="6">
    <source>
        <dbReference type="ARBA" id="ARBA00022723"/>
    </source>
</evidence>
<evidence type="ECO:0000256" key="9">
    <source>
        <dbReference type="ARBA" id="ARBA00022801"/>
    </source>
</evidence>
<feature type="domain" description="Calcineurin-like phosphoesterase" evidence="12">
    <location>
        <begin position="48"/>
        <end position="288"/>
    </location>
</feature>
<evidence type="ECO:0000256" key="11">
    <source>
        <dbReference type="RuleBase" id="RU362119"/>
    </source>
</evidence>
<comment type="caution">
    <text evidence="14">The sequence shown here is derived from an EMBL/GenBank/DDBJ whole genome shotgun (WGS) entry which is preliminary data.</text>
</comment>